<evidence type="ECO:0000313" key="2">
    <source>
        <dbReference type="Proteomes" id="UP000694567"/>
    </source>
</evidence>
<keyword evidence="2" id="KW-1185">Reference proteome</keyword>
<dbReference type="Ensembl" id="ENSBOBT00000008293.1">
    <property type="protein sequence ID" value="ENSBOBP00000008083.1"/>
    <property type="gene ID" value="ENSBOBG00000005277.1"/>
</dbReference>
<dbReference type="AlphaFoldDB" id="A0A8C0IBM2"/>
<accession>A0A8C0IBM2</accession>
<name>A0A8C0IBM2_BUBBB</name>
<reference evidence="1" key="2">
    <citation type="submission" date="2025-09" db="UniProtKB">
        <authorList>
            <consortium name="Ensembl"/>
        </authorList>
    </citation>
    <scope>IDENTIFICATION</scope>
</reference>
<sequence>MTPPWTLLLGAPSSAHSFPFPLWTKLQAGSSRSHGLSAFACQLEGDAPRLWNGNMERMLRKQLHLLTGVFSLLTKSLCSQSPGLAILPLMPCKKSSQNHCSVATLMWI</sequence>
<dbReference type="Proteomes" id="UP000694567">
    <property type="component" value="Unplaced"/>
</dbReference>
<evidence type="ECO:0000313" key="1">
    <source>
        <dbReference type="Ensembl" id="ENSBOBP00000008083.1"/>
    </source>
</evidence>
<reference evidence="1" key="1">
    <citation type="submission" date="2025-08" db="UniProtKB">
        <authorList>
            <consortium name="Ensembl"/>
        </authorList>
    </citation>
    <scope>IDENTIFICATION</scope>
</reference>
<proteinExistence type="predicted"/>
<organism evidence="1 2">
    <name type="scientific">Bubo bubo</name>
    <name type="common">Eurasian eagle-owl</name>
    <name type="synonym">Strix bubo</name>
    <dbReference type="NCBI Taxonomy" id="30461"/>
    <lineage>
        <taxon>Eukaryota</taxon>
        <taxon>Metazoa</taxon>
        <taxon>Chordata</taxon>
        <taxon>Craniata</taxon>
        <taxon>Vertebrata</taxon>
        <taxon>Euteleostomi</taxon>
        <taxon>Archelosauria</taxon>
        <taxon>Archosauria</taxon>
        <taxon>Dinosauria</taxon>
        <taxon>Saurischia</taxon>
        <taxon>Theropoda</taxon>
        <taxon>Coelurosauria</taxon>
        <taxon>Aves</taxon>
        <taxon>Neognathae</taxon>
        <taxon>Neoaves</taxon>
        <taxon>Telluraves</taxon>
        <taxon>Strigiformes</taxon>
        <taxon>Strigidae</taxon>
        <taxon>Bubo</taxon>
    </lineage>
</organism>
<protein>
    <submittedName>
        <fullName evidence="1">Uncharacterized protein</fullName>
    </submittedName>
</protein>